<evidence type="ECO:0000256" key="3">
    <source>
        <dbReference type="ARBA" id="ARBA00022679"/>
    </source>
</evidence>
<keyword evidence="4 8" id="KW-0547">Nucleotide-binding</keyword>
<accession>A0A7S2FU98</accession>
<evidence type="ECO:0000259" key="10">
    <source>
        <dbReference type="PROSITE" id="PS50011"/>
    </source>
</evidence>
<feature type="compositionally biased region" description="Polar residues" evidence="9">
    <location>
        <begin position="242"/>
        <end position="252"/>
    </location>
</feature>
<dbReference type="AlphaFoldDB" id="A0A7S2FU98"/>
<dbReference type="SMART" id="SM00220">
    <property type="entry name" value="S_TKc"/>
    <property type="match status" value="1"/>
</dbReference>
<dbReference type="PROSITE" id="PS00889">
    <property type="entry name" value="CNMP_BINDING_2"/>
    <property type="match status" value="1"/>
</dbReference>
<feature type="binding site" evidence="8">
    <location>
        <position position="589"/>
    </location>
    <ligand>
        <name>ATP</name>
        <dbReference type="ChEBI" id="CHEBI:30616"/>
    </ligand>
</feature>
<evidence type="ECO:0000256" key="4">
    <source>
        <dbReference type="ARBA" id="ARBA00022741"/>
    </source>
</evidence>
<dbReference type="GO" id="GO:0005524">
    <property type="term" value="F:ATP binding"/>
    <property type="evidence" value="ECO:0007669"/>
    <property type="project" value="UniProtKB-UniRule"/>
</dbReference>
<feature type="domain" description="Cyclic nucleotide-binding" evidence="11">
    <location>
        <begin position="278"/>
        <end position="400"/>
    </location>
</feature>
<dbReference type="GO" id="GO:0030553">
    <property type="term" value="F:cGMP binding"/>
    <property type="evidence" value="ECO:0007669"/>
    <property type="project" value="UniProtKB-KW"/>
</dbReference>
<feature type="region of interest" description="Disordered" evidence="9">
    <location>
        <begin position="239"/>
        <end position="261"/>
    </location>
</feature>
<sequence length="867" mass="95933">MAEVKVGQNEVIMRQGDKGNNFYLIKSGTCDVWIADKDGERRNVRSLAAGSWCGELSLLHLKTRSASIMATSSEVTLLMVNRKTFAASIGDLITKKRGELLPFLTKLSIFADMNEYEMGMLADAAKTSVYKAGDVIHEANKPSDNRFYLVREGTITTPGLNPVKYGRHSYFGHIELLQSSMNSETRRASDATTCVTFRKEDFMKLVPLHAFVREAGQQQLALASGGGGAAKMRGRRFGESAEATQTTVNKPTGQIAKGTKKSPEAIGRIMGAVKQNIIFSRLNEMQLTMLQQAMMEHSVDVGENVITQGEKGNHFFIVDSGELDVFVQGENPGDQPMRVKGFTAGDAFGELALMYNCPRTATIMAKTPAVLWSLDRVSFRMIVLEANTKKATLYENFLEKVQLLSPLDKDQRNRMVDALEEVSVPANQPIITEGDEGTHFYIIVDGEVSITKSGTEGELARRKAGDYFGELSLKTGAPTIASVTAVGNPTKLVRMDRGAFQRLLGPLDTLLSMRKYTSSGAEMSEQGGGEGPTAGATVTAIPDDHAFKKHEGKLTLQDMTVTKGTLGEGAFGKVRRCKINKTGAVFALKQMQKADIVAMGQVEHIMQETQILSKISHPFVTNKYAGFTSKCNLLLIMEFCPGGDLFDQLYKHKAFTVPDTRIFVSQVLLPLEYLHSMSIVHRDLKLENILVSEDGALKLTDFGFAKYIKYRSWTLCGTPEYLAPEIILEKGHGKAVDYWAMGVLFYEMLNGHSPFEAEDHLATYQKILDGSVNYPAKMDSDATDLISKLLQKDISRRYGNLRDGAKDIKDHPFFTKAKFDWNDFSQRGAAFRPIKFDSSKYEWLPADTIVTEAKPCKPEDQANFDGF</sequence>
<evidence type="ECO:0000313" key="12">
    <source>
        <dbReference type="EMBL" id="CAD9414044.1"/>
    </source>
</evidence>
<gene>
    <name evidence="12" type="ORF">CBRE1094_LOCUS5929</name>
</gene>
<dbReference type="Pfam" id="PF00027">
    <property type="entry name" value="cNMP_binding"/>
    <property type="match status" value="4"/>
</dbReference>
<keyword evidence="3" id="KW-0808">Transferase</keyword>
<dbReference type="SMART" id="SM00100">
    <property type="entry name" value="cNMP"/>
    <property type="match status" value="4"/>
</dbReference>
<dbReference type="SUPFAM" id="SSF51206">
    <property type="entry name" value="cAMP-binding domain-like"/>
    <property type="match status" value="4"/>
</dbReference>
<dbReference type="PROSITE" id="PS00107">
    <property type="entry name" value="PROTEIN_KINASE_ATP"/>
    <property type="match status" value="1"/>
</dbReference>
<dbReference type="InterPro" id="IPR017441">
    <property type="entry name" value="Protein_kinase_ATP_BS"/>
</dbReference>
<evidence type="ECO:0000256" key="9">
    <source>
        <dbReference type="SAM" id="MobiDB-lite"/>
    </source>
</evidence>
<dbReference type="Gene3D" id="2.60.120.10">
    <property type="entry name" value="Jelly Rolls"/>
    <property type="match status" value="4"/>
</dbReference>
<dbReference type="PROSITE" id="PS00108">
    <property type="entry name" value="PROTEIN_KINASE_ST"/>
    <property type="match status" value="1"/>
</dbReference>
<dbReference type="InterPro" id="IPR008271">
    <property type="entry name" value="Ser/Thr_kinase_AS"/>
</dbReference>
<feature type="domain" description="Cyclic nucleotide-binding" evidence="11">
    <location>
        <begin position="1"/>
        <end position="106"/>
    </location>
</feature>
<dbReference type="Pfam" id="PF00069">
    <property type="entry name" value="Pkinase"/>
    <property type="match status" value="1"/>
</dbReference>
<keyword evidence="7" id="KW-0142">cGMP-binding</keyword>
<dbReference type="EMBL" id="HBGU01010765">
    <property type="protein sequence ID" value="CAD9414044.1"/>
    <property type="molecule type" value="Transcribed_RNA"/>
</dbReference>
<evidence type="ECO:0000256" key="5">
    <source>
        <dbReference type="ARBA" id="ARBA00022777"/>
    </source>
</evidence>
<dbReference type="PROSITE" id="PS00888">
    <property type="entry name" value="CNMP_BINDING_1"/>
    <property type="match status" value="2"/>
</dbReference>
<dbReference type="PANTHER" id="PTHR24353:SF139">
    <property type="match status" value="1"/>
</dbReference>
<evidence type="ECO:0000256" key="6">
    <source>
        <dbReference type="ARBA" id="ARBA00022840"/>
    </source>
</evidence>
<protein>
    <submittedName>
        <fullName evidence="12">Uncharacterized protein</fullName>
    </submittedName>
</protein>
<dbReference type="CDD" id="cd00038">
    <property type="entry name" value="CAP_ED"/>
    <property type="match status" value="4"/>
</dbReference>
<evidence type="ECO:0000256" key="7">
    <source>
        <dbReference type="ARBA" id="ARBA00022992"/>
    </source>
</evidence>
<keyword evidence="1" id="KW-0723">Serine/threonine-protein kinase</keyword>
<dbReference type="Gene3D" id="3.30.200.20">
    <property type="entry name" value="Phosphorylase Kinase, domain 1"/>
    <property type="match status" value="1"/>
</dbReference>
<name>A0A7S2FU98_9EUKA</name>
<reference evidence="12" key="1">
    <citation type="submission" date="2021-01" db="EMBL/GenBank/DDBJ databases">
        <authorList>
            <person name="Corre E."/>
            <person name="Pelletier E."/>
            <person name="Niang G."/>
            <person name="Scheremetjew M."/>
            <person name="Finn R."/>
            <person name="Kale V."/>
            <person name="Holt S."/>
            <person name="Cochrane G."/>
            <person name="Meng A."/>
            <person name="Brown T."/>
            <person name="Cohen L."/>
        </authorList>
    </citation>
    <scope>NUCLEOTIDE SEQUENCE</scope>
    <source>
        <strain evidence="12">UTEX LB 985</strain>
    </source>
</reference>
<dbReference type="InterPro" id="IPR000719">
    <property type="entry name" value="Prot_kinase_dom"/>
</dbReference>
<evidence type="ECO:0000256" key="1">
    <source>
        <dbReference type="ARBA" id="ARBA00022527"/>
    </source>
</evidence>
<dbReference type="InterPro" id="IPR018488">
    <property type="entry name" value="cNMP-bd_CS"/>
</dbReference>
<dbReference type="InterPro" id="IPR000595">
    <property type="entry name" value="cNMP-bd_dom"/>
</dbReference>
<dbReference type="InterPro" id="IPR011009">
    <property type="entry name" value="Kinase-like_dom_sf"/>
</dbReference>
<dbReference type="InterPro" id="IPR014710">
    <property type="entry name" value="RmlC-like_jellyroll"/>
</dbReference>
<proteinExistence type="predicted"/>
<dbReference type="SUPFAM" id="SSF56112">
    <property type="entry name" value="Protein kinase-like (PK-like)"/>
    <property type="match status" value="1"/>
</dbReference>
<dbReference type="PANTHER" id="PTHR24353">
    <property type="entry name" value="CYCLIC NUCLEOTIDE-DEPENDENT PROTEIN KINASE"/>
    <property type="match status" value="1"/>
</dbReference>
<dbReference type="GO" id="GO:0004691">
    <property type="term" value="F:cAMP-dependent protein kinase activity"/>
    <property type="evidence" value="ECO:0007669"/>
    <property type="project" value="TreeGrafter"/>
</dbReference>
<evidence type="ECO:0000259" key="11">
    <source>
        <dbReference type="PROSITE" id="PS50042"/>
    </source>
</evidence>
<dbReference type="Gene3D" id="1.10.510.10">
    <property type="entry name" value="Transferase(Phosphotransferase) domain 1"/>
    <property type="match status" value="1"/>
</dbReference>
<keyword evidence="5" id="KW-0418">Kinase</keyword>
<feature type="domain" description="Cyclic nucleotide-binding" evidence="11">
    <location>
        <begin position="109"/>
        <end position="206"/>
    </location>
</feature>
<dbReference type="GO" id="GO:0005952">
    <property type="term" value="C:cAMP-dependent protein kinase complex"/>
    <property type="evidence" value="ECO:0007669"/>
    <property type="project" value="TreeGrafter"/>
</dbReference>
<evidence type="ECO:0000256" key="8">
    <source>
        <dbReference type="PROSITE-ProRule" id="PRU10141"/>
    </source>
</evidence>
<dbReference type="InterPro" id="IPR018490">
    <property type="entry name" value="cNMP-bd_dom_sf"/>
</dbReference>
<keyword evidence="6 8" id="KW-0067">ATP-binding</keyword>
<dbReference type="PROSITE" id="PS50011">
    <property type="entry name" value="PROTEIN_KINASE_DOM"/>
    <property type="match status" value="1"/>
</dbReference>
<feature type="domain" description="Protein kinase" evidence="10">
    <location>
        <begin position="560"/>
        <end position="814"/>
    </location>
</feature>
<dbReference type="FunFam" id="1.10.510.10:FF:000210">
    <property type="entry name" value="Non-specific serine/threonine protein kinase"/>
    <property type="match status" value="1"/>
</dbReference>
<dbReference type="PRINTS" id="PR00103">
    <property type="entry name" value="CAMPKINASE"/>
</dbReference>
<dbReference type="PROSITE" id="PS50042">
    <property type="entry name" value="CNMP_BINDING_3"/>
    <property type="match status" value="4"/>
</dbReference>
<keyword evidence="2" id="KW-0140">cGMP</keyword>
<evidence type="ECO:0000256" key="2">
    <source>
        <dbReference type="ARBA" id="ARBA00022535"/>
    </source>
</evidence>
<feature type="domain" description="Cyclic nucleotide-binding" evidence="11">
    <location>
        <begin position="403"/>
        <end position="506"/>
    </location>
</feature>
<organism evidence="12">
    <name type="scientific">Haptolina brevifila</name>
    <dbReference type="NCBI Taxonomy" id="156173"/>
    <lineage>
        <taxon>Eukaryota</taxon>
        <taxon>Haptista</taxon>
        <taxon>Haptophyta</taxon>
        <taxon>Prymnesiophyceae</taxon>
        <taxon>Prymnesiales</taxon>
        <taxon>Prymnesiaceae</taxon>
        <taxon>Haptolina</taxon>
    </lineage>
</organism>